<feature type="compositionally biased region" description="Polar residues" evidence="1">
    <location>
        <begin position="1062"/>
        <end position="1076"/>
    </location>
</feature>
<feature type="compositionally biased region" description="Basic and acidic residues" evidence="1">
    <location>
        <begin position="58"/>
        <end position="77"/>
    </location>
</feature>
<feature type="region of interest" description="Disordered" evidence="1">
    <location>
        <begin position="973"/>
        <end position="993"/>
    </location>
</feature>
<feature type="region of interest" description="Disordered" evidence="1">
    <location>
        <begin position="422"/>
        <end position="463"/>
    </location>
</feature>
<feature type="compositionally biased region" description="Polar residues" evidence="1">
    <location>
        <begin position="1091"/>
        <end position="1102"/>
    </location>
</feature>
<accession>A0ABR0KFQ5</accession>
<feature type="region of interest" description="Disordered" evidence="1">
    <location>
        <begin position="200"/>
        <end position="406"/>
    </location>
</feature>
<feature type="compositionally biased region" description="Basic and acidic residues" evidence="1">
    <location>
        <begin position="202"/>
        <end position="213"/>
    </location>
</feature>
<feature type="compositionally biased region" description="Pro residues" evidence="1">
    <location>
        <begin position="1016"/>
        <end position="1028"/>
    </location>
</feature>
<name>A0ABR0KFQ5_9EURO</name>
<evidence type="ECO:0000256" key="1">
    <source>
        <dbReference type="SAM" id="MobiDB-lite"/>
    </source>
</evidence>
<feature type="compositionally biased region" description="Polar residues" evidence="1">
    <location>
        <begin position="1"/>
        <end position="15"/>
    </location>
</feature>
<evidence type="ECO:0000313" key="2">
    <source>
        <dbReference type="EMBL" id="KAK5094582.1"/>
    </source>
</evidence>
<protein>
    <submittedName>
        <fullName evidence="2">Uncharacterized protein</fullName>
    </submittedName>
</protein>
<feature type="compositionally biased region" description="Polar residues" evidence="1">
    <location>
        <begin position="354"/>
        <end position="367"/>
    </location>
</feature>
<feature type="compositionally biased region" description="Basic and acidic residues" evidence="1">
    <location>
        <begin position="528"/>
        <end position="556"/>
    </location>
</feature>
<keyword evidence="3" id="KW-1185">Reference proteome</keyword>
<feature type="compositionally biased region" description="Acidic residues" evidence="1">
    <location>
        <begin position="214"/>
        <end position="223"/>
    </location>
</feature>
<proteinExistence type="predicted"/>
<comment type="caution">
    <text evidence="2">The sequence shown here is derived from an EMBL/GenBank/DDBJ whole genome shotgun (WGS) entry which is preliminary data.</text>
</comment>
<sequence length="1270" mass="136363">MAELSSQDVVNSTQLVGEVSPPSAPGTTTQSQSHQGDEGDVAAVTRENGIHTALQPPGHDEQALEDGTTRSDTDTSRADGSVGDAKSTDARPVKKFATAKPVSFAKYSVPKVTAANTSKPTAEKVPAPNAPLSQAQLIGRPRLVAKTTSSLAQKVKPFRAAAPDPMQVWNKNRIVPQPSTKNLTDEELKQQYGIHLTSRLQDNGEGKEAKWADIDEDDEDDWAPETIEWGDGTKTTVNPADSTPIVKSAATSKPSTPAIEAPKPLVEPKPVPAFSTSIGPNATVLKVGARAESQHKTAQLPKGSADKPPQHSSPSNPAPTPVKSPWAKLPPVEKVSPVEINPQLAMPPPVRYPTNGQLPGSTMSGPSPATEISADSFNRSWRDSAQPQLFMPNSGRYESVPENRRRMSRNEGFRAPAVLQRGGQADLHAPEPSAAFQTNRTSSDVMRRRASSTISGESGQLARRMSIKSGDAPTALGGSAIVEDDQQALPNPSQVVTPAYQARGGEYIPDPGQTDAELEAQRGQQRKLMREQAELARKRRLEDEARQEAEKQERIRQKLLSLGPDPKAVKAEQEAKAKAEAEAKAREEAGRAEQAAKDTKLEEPVPATVAASPPKPPQPTATGEPQQYGMMKVHPMDSVKRNMPNTAQQSHPRPLSNVQNLQPTVEEISPEPPVMNGVQDTTVNRHSSETGPIPEPIPRANRPVSAVSEARGWGRNDHRAAPTSNLWGAPHNKALGNGTFDQTLAGYAPQDLSSRASSTGQGWMNGKTPTVGQSPQLGQIHQHVPETRSQVLQNMTSPEPLPLAVNSEADSMLPVRPPAPIGPPPQSQHHQASPLQQPSVNGYGTSHPTTALGGWQNFHHAARVQDRAELEQSQRELAAKRDEEKRTGARPQANYNFDETFKQVHLGAQPDQRHVTSVAQINMPPSNMFGAVGSMPPASVASQSSRGSRFFPQQVNGVPSPQPRAVTYVSVDLPRSPSPPPAEETNSSHPAYAFDAPLSRPIIRLPPERAVVKLPPAKPPTPPPPAPVQPTIQPLMPPTPQQPMTWAARVSMPPPKPVSPLSGVSQPIVQNPSWQERFNGLLGNGNRKSSDVNQASQGSRPSQPAPAVTSATKEPLDAMPAGSASVSLPGSSFAPTIHDDVTFTTKDVEEEEDLFEDREAGSLPILYFPVDAPAIVWPRAIPSRMIPTPPDTQSAFIFLGSQWKEDKFAKQQFAIIRAPGSEKSIKKDLPVKASSSANGSHRPQSRHPSGSSYRRNHRGGKPRGGGVKVQ</sequence>
<feature type="compositionally biased region" description="Basic and acidic residues" evidence="1">
    <location>
        <begin position="567"/>
        <end position="603"/>
    </location>
</feature>
<feature type="region of interest" description="Disordered" evidence="1">
    <location>
        <begin position="503"/>
        <end position="628"/>
    </location>
</feature>
<feature type="region of interest" description="Disordered" evidence="1">
    <location>
        <begin position="1"/>
        <end position="92"/>
    </location>
</feature>
<feature type="compositionally biased region" description="Polar residues" evidence="1">
    <location>
        <begin position="1233"/>
        <end position="1253"/>
    </location>
</feature>
<feature type="region of interest" description="Disordered" evidence="1">
    <location>
        <begin position="752"/>
        <end position="776"/>
    </location>
</feature>
<dbReference type="Proteomes" id="UP001345013">
    <property type="component" value="Unassembled WGS sequence"/>
</dbReference>
<feature type="region of interest" description="Disordered" evidence="1">
    <location>
        <begin position="811"/>
        <end position="853"/>
    </location>
</feature>
<gene>
    <name evidence="2" type="ORF">LTR24_003523</name>
</gene>
<feature type="region of interest" description="Disordered" evidence="1">
    <location>
        <begin position="872"/>
        <end position="894"/>
    </location>
</feature>
<organism evidence="2 3">
    <name type="scientific">Lithohypha guttulata</name>
    <dbReference type="NCBI Taxonomy" id="1690604"/>
    <lineage>
        <taxon>Eukaryota</taxon>
        <taxon>Fungi</taxon>
        <taxon>Dikarya</taxon>
        <taxon>Ascomycota</taxon>
        <taxon>Pezizomycotina</taxon>
        <taxon>Eurotiomycetes</taxon>
        <taxon>Chaetothyriomycetidae</taxon>
        <taxon>Chaetothyriales</taxon>
        <taxon>Trichomeriaceae</taxon>
        <taxon>Lithohypha</taxon>
    </lineage>
</organism>
<feature type="region of interest" description="Disordered" evidence="1">
    <location>
        <begin position="1012"/>
        <end position="1131"/>
    </location>
</feature>
<dbReference type="EMBL" id="JAVRRG010000033">
    <property type="protein sequence ID" value="KAK5094582.1"/>
    <property type="molecule type" value="Genomic_DNA"/>
</dbReference>
<feature type="region of interest" description="Disordered" evidence="1">
    <location>
        <begin position="1224"/>
        <end position="1270"/>
    </location>
</feature>
<feature type="compositionally biased region" description="Polar residues" evidence="1">
    <location>
        <begin position="25"/>
        <end position="34"/>
    </location>
</feature>
<feature type="compositionally biased region" description="Pro residues" evidence="1">
    <location>
        <begin position="815"/>
        <end position="826"/>
    </location>
</feature>
<evidence type="ECO:0000313" key="3">
    <source>
        <dbReference type="Proteomes" id="UP001345013"/>
    </source>
</evidence>
<feature type="compositionally biased region" description="Polar residues" evidence="1">
    <location>
        <begin position="373"/>
        <end position="387"/>
    </location>
</feature>
<reference evidence="2 3" key="1">
    <citation type="submission" date="2023-08" db="EMBL/GenBank/DDBJ databases">
        <title>Black Yeasts Isolated from many extreme environments.</title>
        <authorList>
            <person name="Coleine C."/>
            <person name="Stajich J.E."/>
            <person name="Selbmann L."/>
        </authorList>
    </citation>
    <scope>NUCLEOTIDE SEQUENCE [LARGE SCALE GENOMIC DNA]</scope>
    <source>
        <strain evidence="2 3">CCFEE 5885</strain>
    </source>
</reference>
<feature type="compositionally biased region" description="Basic and acidic residues" evidence="1">
    <location>
        <begin position="872"/>
        <end position="887"/>
    </location>
</feature>
<feature type="region of interest" description="Disordered" evidence="1">
    <location>
        <begin position="115"/>
        <end position="134"/>
    </location>
</feature>
<feature type="compositionally biased region" description="Low complexity" evidence="1">
    <location>
        <begin position="827"/>
        <end position="839"/>
    </location>
</feature>
<feature type="region of interest" description="Disordered" evidence="1">
    <location>
        <begin position="666"/>
        <end position="734"/>
    </location>
</feature>
<feature type="compositionally biased region" description="Polar residues" evidence="1">
    <location>
        <begin position="435"/>
        <end position="444"/>
    </location>
</feature>
<feature type="compositionally biased region" description="Polar residues" evidence="1">
    <location>
        <begin position="840"/>
        <end position="849"/>
    </location>
</feature>